<dbReference type="PROSITE" id="PS51795">
    <property type="entry name" value="ZF_FLZ"/>
    <property type="match status" value="1"/>
</dbReference>
<organism evidence="7 8">
    <name type="scientific">Cucurbita moschata</name>
    <name type="common">Winter crookneck squash</name>
    <name type="synonym">Cucurbita pepo var. moschata</name>
    <dbReference type="NCBI Taxonomy" id="3662"/>
    <lineage>
        <taxon>Eukaryota</taxon>
        <taxon>Viridiplantae</taxon>
        <taxon>Streptophyta</taxon>
        <taxon>Embryophyta</taxon>
        <taxon>Tracheophyta</taxon>
        <taxon>Spermatophyta</taxon>
        <taxon>Magnoliopsida</taxon>
        <taxon>eudicotyledons</taxon>
        <taxon>Gunneridae</taxon>
        <taxon>Pentapetalae</taxon>
        <taxon>rosids</taxon>
        <taxon>fabids</taxon>
        <taxon>Cucurbitales</taxon>
        <taxon>Cucurbitaceae</taxon>
        <taxon>Cucurbiteae</taxon>
        <taxon>Cucurbita</taxon>
    </lineage>
</organism>
<feature type="region of interest" description="Disordered" evidence="5">
    <location>
        <begin position="1"/>
        <end position="29"/>
    </location>
</feature>
<keyword evidence="3" id="KW-0863">Zinc-finger</keyword>
<dbReference type="KEGG" id="cmos:111464182"/>
<reference evidence="8" key="1">
    <citation type="submission" date="2025-08" db="UniProtKB">
        <authorList>
            <consortium name="RefSeq"/>
        </authorList>
    </citation>
    <scope>IDENTIFICATION</scope>
    <source>
        <tissue evidence="8">Young leaves</tissue>
    </source>
</reference>
<gene>
    <name evidence="8" type="primary">LOC111464182</name>
</gene>
<feature type="domain" description="FLZ-type" evidence="6">
    <location>
        <begin position="65"/>
        <end position="109"/>
    </location>
</feature>
<dbReference type="RefSeq" id="XP_022964037.1">
    <property type="nucleotide sequence ID" value="XM_023108269.1"/>
</dbReference>
<dbReference type="Proteomes" id="UP000504609">
    <property type="component" value="Unplaced"/>
</dbReference>
<proteinExistence type="inferred from homology"/>
<accession>A0A6J1HGR2</accession>
<name>A0A6J1HGR2_CUCMO</name>
<feature type="zinc finger region" description="FLZ-type" evidence="4">
    <location>
        <begin position="65"/>
        <end position="109"/>
    </location>
</feature>
<evidence type="ECO:0000256" key="5">
    <source>
        <dbReference type="SAM" id="MobiDB-lite"/>
    </source>
</evidence>
<evidence type="ECO:0000256" key="1">
    <source>
        <dbReference type="ARBA" id="ARBA00009374"/>
    </source>
</evidence>
<evidence type="ECO:0000256" key="3">
    <source>
        <dbReference type="ARBA" id="ARBA00022771"/>
    </source>
</evidence>
<feature type="compositionally biased region" description="Basic and acidic residues" evidence="5">
    <location>
        <begin position="10"/>
        <end position="23"/>
    </location>
</feature>
<keyword evidence="2" id="KW-0479">Metal-binding</keyword>
<comment type="similarity">
    <text evidence="1">Belongs to the FLZ family.</text>
</comment>
<dbReference type="GO" id="GO:0008270">
    <property type="term" value="F:zinc ion binding"/>
    <property type="evidence" value="ECO:0007669"/>
    <property type="project" value="UniProtKB-KW"/>
</dbReference>
<dbReference type="AlphaFoldDB" id="A0A6J1HGR2"/>
<dbReference type="InterPro" id="IPR007650">
    <property type="entry name" value="Zf-FLZ_dom"/>
</dbReference>
<evidence type="ECO:0000313" key="8">
    <source>
        <dbReference type="RefSeq" id="XP_022964037.1"/>
    </source>
</evidence>
<dbReference type="PANTHER" id="PTHR47847">
    <property type="entry name" value="FCS-LIKE ZINC FINGER 17"/>
    <property type="match status" value="1"/>
</dbReference>
<protein>
    <submittedName>
        <fullName evidence="8">Uncharacterized protein LOC111464182</fullName>
    </submittedName>
</protein>
<dbReference type="Pfam" id="PF04570">
    <property type="entry name" value="zf-FLZ"/>
    <property type="match status" value="1"/>
</dbReference>
<sequence length="149" mass="17430">MLPKLGRPFRMKERNGKLRETDNNPRNSKAVGLGILVHRSPQPNLLLKHSTKLASSTQIISNNSCFLKTCLLCHKNLDPHEDIYMYRGDQGYCSIKCRNQQIENDERRELEDSTRKILESFRQCHKNEPIETHLLLEDLQRQHNRLPVS</sequence>
<dbReference type="PANTHER" id="PTHR47847:SF2">
    <property type="entry name" value="FCS-LIKE ZINC FINGER 17-RELATED"/>
    <property type="match status" value="1"/>
</dbReference>
<dbReference type="InterPro" id="IPR044181">
    <property type="entry name" value="FLZ17/18"/>
</dbReference>
<keyword evidence="3" id="KW-0862">Zinc</keyword>
<dbReference type="GeneID" id="111464182"/>
<keyword evidence="7" id="KW-1185">Reference proteome</keyword>
<evidence type="ECO:0000313" key="7">
    <source>
        <dbReference type="Proteomes" id="UP000504609"/>
    </source>
</evidence>
<evidence type="ECO:0000256" key="2">
    <source>
        <dbReference type="ARBA" id="ARBA00022723"/>
    </source>
</evidence>
<evidence type="ECO:0000259" key="6">
    <source>
        <dbReference type="PROSITE" id="PS51795"/>
    </source>
</evidence>
<evidence type="ECO:0000256" key="4">
    <source>
        <dbReference type="PROSITE-ProRule" id="PRU01131"/>
    </source>
</evidence>